<dbReference type="InterPro" id="IPR036513">
    <property type="entry name" value="STAS_dom_sf"/>
</dbReference>
<proteinExistence type="predicted"/>
<evidence type="ECO:0000313" key="2">
    <source>
        <dbReference type="Proteomes" id="UP001500928"/>
    </source>
</evidence>
<dbReference type="Gene3D" id="3.40.50.10600">
    <property type="entry name" value="SpoIIaa-like domains"/>
    <property type="match status" value="1"/>
</dbReference>
<accession>A0ABP9B532</accession>
<organism evidence="1 2">
    <name type="scientific">Actinomycetospora chlora</name>
    <dbReference type="NCBI Taxonomy" id="663608"/>
    <lineage>
        <taxon>Bacteria</taxon>
        <taxon>Bacillati</taxon>
        <taxon>Actinomycetota</taxon>
        <taxon>Actinomycetes</taxon>
        <taxon>Pseudonocardiales</taxon>
        <taxon>Pseudonocardiaceae</taxon>
        <taxon>Actinomycetospora</taxon>
    </lineage>
</organism>
<dbReference type="Proteomes" id="UP001500928">
    <property type="component" value="Unassembled WGS sequence"/>
</dbReference>
<dbReference type="Pfam" id="PF11964">
    <property type="entry name" value="SpoIIAA-like"/>
    <property type="match status" value="1"/>
</dbReference>
<evidence type="ECO:0000313" key="1">
    <source>
        <dbReference type="EMBL" id="GAA4790809.1"/>
    </source>
</evidence>
<gene>
    <name evidence="1" type="ORF">GCM10023200_27370</name>
</gene>
<name>A0ABP9B532_9PSEU</name>
<dbReference type="SUPFAM" id="SSF52091">
    <property type="entry name" value="SpoIIaa-like"/>
    <property type="match status" value="1"/>
</dbReference>
<protein>
    <recommendedName>
        <fullName evidence="3">STAS/SEC14 domain-containing protein</fullName>
    </recommendedName>
</protein>
<dbReference type="InterPro" id="IPR038396">
    <property type="entry name" value="SpoIIAA-like_sf"/>
</dbReference>
<dbReference type="InterPro" id="IPR021866">
    <property type="entry name" value="SpoIIAA-like"/>
</dbReference>
<sequence length="139" mass="14806">MLERMTGLPEGVVALRAVGRITAGDYARVVEPIIEDACATGRRLRLLLALGPEYEGFTADVVAEKTGTLLRHPAMARCLEGYALVSDIRWISELVHLAGFLLPFPMRVFPDAGFDDAVAWLAALPAAPGSVGPHAPVTA</sequence>
<reference evidence="2" key="1">
    <citation type="journal article" date="2019" name="Int. J. Syst. Evol. Microbiol.">
        <title>The Global Catalogue of Microorganisms (GCM) 10K type strain sequencing project: providing services to taxonomists for standard genome sequencing and annotation.</title>
        <authorList>
            <consortium name="The Broad Institute Genomics Platform"/>
            <consortium name="The Broad Institute Genome Sequencing Center for Infectious Disease"/>
            <person name="Wu L."/>
            <person name="Ma J."/>
        </authorList>
    </citation>
    <scope>NUCLEOTIDE SEQUENCE [LARGE SCALE GENOMIC DNA]</scope>
    <source>
        <strain evidence="2">JCM 17979</strain>
    </source>
</reference>
<evidence type="ECO:0008006" key="3">
    <source>
        <dbReference type="Google" id="ProtNLM"/>
    </source>
</evidence>
<dbReference type="RefSeq" id="WP_345415310.1">
    <property type="nucleotide sequence ID" value="NZ_BAABHO010000019.1"/>
</dbReference>
<keyword evidence="2" id="KW-1185">Reference proteome</keyword>
<comment type="caution">
    <text evidence="1">The sequence shown here is derived from an EMBL/GenBank/DDBJ whole genome shotgun (WGS) entry which is preliminary data.</text>
</comment>
<dbReference type="EMBL" id="BAABHO010000019">
    <property type="protein sequence ID" value="GAA4790809.1"/>
    <property type="molecule type" value="Genomic_DNA"/>
</dbReference>